<evidence type="ECO:0000313" key="4">
    <source>
        <dbReference type="EMBL" id="KWV42131.1"/>
    </source>
</evidence>
<evidence type="ECO:0000259" key="3">
    <source>
        <dbReference type="Pfam" id="PF10145"/>
    </source>
</evidence>
<sequence>MTRTVEAQLRISAVDKTGQVFKSVAGKMGEINRRADALNRQQGALAKGSQAAYGAILRYAAPAALAYGAKRAVTDFAAVERQMTRIGITANASVAETNAAFTRLQDISKQVSLPVDDAITALDTLVASGLDLKEAMDFLPSVLKTAQASGAATEDIANTAIKAASALKLQTGQMQHAFDIMVAGGKAGQFELKDMATYIPDLANSFSSLGYTGEDGLKKLVALLQTIREDTGSASSAATYAQNVFGKIYSQDTATKFSKMGVDLRKELDAARKNGEDTVAAFVRISKEAINGDLSKLPLLFTDEQFRLGMQSLMTSADSYEKFLKTVNDSEVDGTVFRDLARVTGDTQSSIDKLSSSWDKLMNSIGKGVSRPAVPVMDAVSKDVDYGDAIRSSLQQQGKGYWAIETWMARNLPFGSFSQSREADKQALAGGYADPEFIHRMTQGPNVPQGPQLPEFPGGDRNIDPRNLPATGPVPGTRPTASKPAPPSLTEIYGQYAQSRIAGEQAIASNAKAAGMPIGASGLTSTLSEFFRMPSKDELRDALKIDATGLKESGDEAAQKVADGGREAGASIKESAASLTQAGNSVSSAILSAVDQLKAAASAFNRASSVRVPVNADTGRSMPSQAGAPGGGGGGY</sequence>
<dbReference type="RefSeq" id="WP_062374777.1">
    <property type="nucleotide sequence ID" value="NZ_LNCD01000137.1"/>
</dbReference>
<dbReference type="AlphaFoldDB" id="A0A109J4D5"/>
<accession>A0A109J4D5</accession>
<dbReference type="PANTHER" id="PTHR37813:SF1">
    <property type="entry name" value="FELS-2 PROPHAGE PROTEIN"/>
    <property type="match status" value="1"/>
</dbReference>
<organism evidence="4 5">
    <name type="scientific">Rhizobium altiplani</name>
    <dbReference type="NCBI Taxonomy" id="1864509"/>
    <lineage>
        <taxon>Bacteria</taxon>
        <taxon>Pseudomonadati</taxon>
        <taxon>Pseudomonadota</taxon>
        <taxon>Alphaproteobacteria</taxon>
        <taxon>Hyphomicrobiales</taxon>
        <taxon>Rhizobiaceae</taxon>
        <taxon>Rhizobium/Agrobacterium group</taxon>
        <taxon>Rhizobium</taxon>
    </lineage>
</organism>
<evidence type="ECO:0000313" key="5">
    <source>
        <dbReference type="Proteomes" id="UP000068164"/>
    </source>
</evidence>
<evidence type="ECO:0000256" key="2">
    <source>
        <dbReference type="SAM" id="MobiDB-lite"/>
    </source>
</evidence>
<feature type="region of interest" description="Disordered" evidence="2">
    <location>
        <begin position="442"/>
        <end position="487"/>
    </location>
</feature>
<dbReference type="PANTHER" id="PTHR37813">
    <property type="entry name" value="FELS-2 PROPHAGE PROTEIN"/>
    <property type="match status" value="1"/>
</dbReference>
<proteinExistence type="predicted"/>
<dbReference type="Proteomes" id="UP000068164">
    <property type="component" value="Unassembled WGS sequence"/>
</dbReference>
<dbReference type="EMBL" id="LNCD01000137">
    <property type="protein sequence ID" value="KWV42131.1"/>
    <property type="molecule type" value="Genomic_DNA"/>
</dbReference>
<dbReference type="NCBIfam" id="TIGR01760">
    <property type="entry name" value="tape_meas_TP901"/>
    <property type="match status" value="1"/>
</dbReference>
<keyword evidence="1" id="KW-1188">Viral release from host cell</keyword>
<dbReference type="InterPro" id="IPR010090">
    <property type="entry name" value="Phage_tape_meas"/>
</dbReference>
<reference evidence="4 5" key="1">
    <citation type="submission" date="2015-11" db="EMBL/GenBank/DDBJ databases">
        <title>Draft Genome Sequence of the Strain BR 10423 (Rhizobium sp.) isolated from nodules of Mimosa pudica.</title>
        <authorList>
            <person name="Barauna A.C."/>
            <person name="Zilli J.E."/>
            <person name="Simoes-Araujo J.L."/>
            <person name="Reis V.M."/>
            <person name="James E.K."/>
            <person name="Reis F.B.Jr."/>
            <person name="Rouws L.F."/>
            <person name="Passos S.R."/>
            <person name="Gois S.R."/>
        </authorList>
    </citation>
    <scope>NUCLEOTIDE SEQUENCE [LARGE SCALE GENOMIC DNA]</scope>
    <source>
        <strain evidence="4 5">BR10423</strain>
    </source>
</reference>
<feature type="region of interest" description="Disordered" evidence="2">
    <location>
        <begin position="614"/>
        <end position="636"/>
    </location>
</feature>
<keyword evidence="5" id="KW-1185">Reference proteome</keyword>
<gene>
    <name evidence="4" type="ORF">AS026_21215</name>
</gene>
<dbReference type="Pfam" id="PF10145">
    <property type="entry name" value="PhageMin_Tail"/>
    <property type="match status" value="1"/>
</dbReference>
<protein>
    <recommendedName>
        <fullName evidence="3">Phage tail tape measure protein domain-containing protein</fullName>
    </recommendedName>
</protein>
<name>A0A109J4D5_9HYPH</name>
<evidence type="ECO:0000256" key="1">
    <source>
        <dbReference type="ARBA" id="ARBA00022612"/>
    </source>
</evidence>
<feature type="domain" description="Phage tail tape measure protein" evidence="3">
    <location>
        <begin position="105"/>
        <end position="280"/>
    </location>
</feature>
<dbReference type="OrthoDB" id="8019720at2"/>
<comment type="caution">
    <text evidence="4">The sequence shown here is derived from an EMBL/GenBank/DDBJ whole genome shotgun (WGS) entry which is preliminary data.</text>
</comment>